<reference evidence="3" key="2">
    <citation type="submission" date="2019-10" db="EMBL/GenBank/DDBJ databases">
        <title>A de novo genome assembly of a pear dwarfing rootstock.</title>
        <authorList>
            <person name="Wang F."/>
            <person name="Wang J."/>
            <person name="Li S."/>
            <person name="Zhang Y."/>
            <person name="Fang M."/>
            <person name="Ma L."/>
            <person name="Zhao Y."/>
            <person name="Jiang S."/>
        </authorList>
    </citation>
    <scope>NUCLEOTIDE SEQUENCE [LARGE SCALE GENOMIC DNA]</scope>
</reference>
<feature type="compositionally biased region" description="Low complexity" evidence="1">
    <location>
        <begin position="10"/>
        <end position="28"/>
    </location>
</feature>
<reference evidence="2 3" key="1">
    <citation type="submission" date="2019-09" db="EMBL/GenBank/DDBJ databases">
        <authorList>
            <person name="Ou C."/>
        </authorList>
    </citation>
    <scope>NUCLEOTIDE SEQUENCE [LARGE SCALE GENOMIC DNA]</scope>
    <source>
        <strain evidence="2">S2</strain>
        <tissue evidence="2">Leaf</tissue>
    </source>
</reference>
<keyword evidence="3" id="KW-1185">Reference proteome</keyword>
<dbReference type="Proteomes" id="UP000327157">
    <property type="component" value="Chromosome 5"/>
</dbReference>
<dbReference type="OrthoDB" id="1159099at2759"/>
<dbReference type="EMBL" id="SMOL01000004">
    <property type="protein sequence ID" value="KAB2635439.1"/>
    <property type="molecule type" value="Genomic_DNA"/>
</dbReference>
<comment type="caution">
    <text evidence="2">The sequence shown here is derived from an EMBL/GenBank/DDBJ whole genome shotgun (WGS) entry which is preliminary data.</text>
</comment>
<evidence type="ECO:0000313" key="2">
    <source>
        <dbReference type="EMBL" id="KAB2635439.1"/>
    </source>
</evidence>
<proteinExistence type="predicted"/>
<sequence length="130" mass="14450">MLDLKNDLEYNSNSNSDSSSTSSTSSSYTISDSETHLALGVFDFPWLKDGVISKPEDLNFEDVFSSPLACIYHHHQTDRPDALLLDFPKDKLEEDLERLRDLNQGGGLQTEAGVVASSKKIMNCLSICYN</sequence>
<accession>A0A5N5I6S5</accession>
<organism evidence="2 3">
    <name type="scientific">Pyrus ussuriensis x Pyrus communis</name>
    <dbReference type="NCBI Taxonomy" id="2448454"/>
    <lineage>
        <taxon>Eukaryota</taxon>
        <taxon>Viridiplantae</taxon>
        <taxon>Streptophyta</taxon>
        <taxon>Embryophyta</taxon>
        <taxon>Tracheophyta</taxon>
        <taxon>Spermatophyta</taxon>
        <taxon>Magnoliopsida</taxon>
        <taxon>eudicotyledons</taxon>
        <taxon>Gunneridae</taxon>
        <taxon>Pentapetalae</taxon>
        <taxon>rosids</taxon>
        <taxon>fabids</taxon>
        <taxon>Rosales</taxon>
        <taxon>Rosaceae</taxon>
        <taxon>Amygdaloideae</taxon>
        <taxon>Maleae</taxon>
        <taxon>Pyrus</taxon>
    </lineage>
</organism>
<evidence type="ECO:0000313" key="3">
    <source>
        <dbReference type="Proteomes" id="UP000327157"/>
    </source>
</evidence>
<gene>
    <name evidence="2" type="ORF">D8674_025973</name>
</gene>
<dbReference type="AlphaFoldDB" id="A0A5N5I6S5"/>
<evidence type="ECO:0000256" key="1">
    <source>
        <dbReference type="SAM" id="MobiDB-lite"/>
    </source>
</evidence>
<name>A0A5N5I6S5_9ROSA</name>
<reference evidence="2 3" key="3">
    <citation type="submission" date="2019-11" db="EMBL/GenBank/DDBJ databases">
        <title>A de novo genome assembly of a pear dwarfing rootstock.</title>
        <authorList>
            <person name="Wang F."/>
            <person name="Wang J."/>
            <person name="Li S."/>
            <person name="Zhang Y."/>
            <person name="Fang M."/>
            <person name="Ma L."/>
            <person name="Zhao Y."/>
            <person name="Jiang S."/>
        </authorList>
    </citation>
    <scope>NUCLEOTIDE SEQUENCE [LARGE SCALE GENOMIC DNA]</scope>
    <source>
        <strain evidence="2">S2</strain>
        <tissue evidence="2">Leaf</tissue>
    </source>
</reference>
<feature type="region of interest" description="Disordered" evidence="1">
    <location>
        <begin position="1"/>
        <end position="28"/>
    </location>
</feature>
<protein>
    <submittedName>
        <fullName evidence="2">Pentatricopeptide repeat-containing protein</fullName>
    </submittedName>
</protein>